<dbReference type="AlphaFoldDB" id="A0AA41YPT8"/>
<reference evidence="1" key="2">
    <citation type="submission" date="2022-10" db="EMBL/GenBank/DDBJ databases">
        <authorList>
            <person name="Trinh H.N."/>
        </authorList>
    </citation>
    <scope>NUCLEOTIDE SEQUENCE</scope>
    <source>
        <strain evidence="1">RN2-1</strain>
    </source>
</reference>
<organism evidence="1 2">
    <name type="scientific">Limobrevibacterium gyesilva</name>
    <dbReference type="NCBI Taxonomy" id="2991712"/>
    <lineage>
        <taxon>Bacteria</taxon>
        <taxon>Pseudomonadati</taxon>
        <taxon>Pseudomonadota</taxon>
        <taxon>Alphaproteobacteria</taxon>
        <taxon>Acetobacterales</taxon>
        <taxon>Acetobacteraceae</taxon>
        <taxon>Limobrevibacterium</taxon>
    </lineage>
</organism>
<dbReference type="InterPro" id="IPR053714">
    <property type="entry name" value="Iso_Racemase_Enz_sf"/>
</dbReference>
<gene>
    <name evidence="1" type="ORF">OL599_01925</name>
</gene>
<evidence type="ECO:0000313" key="2">
    <source>
        <dbReference type="Proteomes" id="UP001165679"/>
    </source>
</evidence>
<dbReference type="Proteomes" id="UP001165679">
    <property type="component" value="Unassembled WGS sequence"/>
</dbReference>
<dbReference type="Gene3D" id="3.40.50.12500">
    <property type="match status" value="1"/>
</dbReference>
<dbReference type="PIRSF" id="PIRSF015736">
    <property type="entry name" value="MI"/>
    <property type="match status" value="1"/>
</dbReference>
<dbReference type="RefSeq" id="WP_264711896.1">
    <property type="nucleotide sequence ID" value="NZ_JAPDNT010000001.1"/>
</dbReference>
<dbReference type="Pfam" id="PF17645">
    <property type="entry name" value="Amdase"/>
    <property type="match status" value="1"/>
</dbReference>
<accession>A0AA41YPT8</accession>
<dbReference type="PANTHER" id="PTHR40267">
    <property type="entry name" value="BLR3294 PROTEIN"/>
    <property type="match status" value="1"/>
</dbReference>
<sequence length="248" mass="26154">MTSAKRLGMLTPSSNTVLEPVTTAMLAGLPEVSVHFARFRVTEIALSAGALAQFDDTELLRAAELLADAKVDVIGWNGTSSSWLGFEADMRLCRRITEATGIAATTSILALNEILGVLGVRSLGLVTPYLDDVQERIVANYAGAGIACPAERHLRLRDNWSFAEVTEAELMDLVRHVAGAGPDAIAVVCTNLRAAPVVAALETGIGLPVLDSIAAVVWKSLVLAGVDPARVQGWGRLFSLVAPRSATP</sequence>
<dbReference type="InterPro" id="IPR026286">
    <property type="entry name" value="MaiA/AMDase"/>
</dbReference>
<evidence type="ECO:0000313" key="1">
    <source>
        <dbReference type="EMBL" id="MCW3473322.1"/>
    </source>
</evidence>
<keyword evidence="2" id="KW-1185">Reference proteome</keyword>
<dbReference type="EMBL" id="JAPDNT010000001">
    <property type="protein sequence ID" value="MCW3473322.1"/>
    <property type="molecule type" value="Genomic_DNA"/>
</dbReference>
<name>A0AA41YPT8_9PROT</name>
<reference evidence="1" key="1">
    <citation type="submission" date="2022-09" db="EMBL/GenBank/DDBJ databases">
        <title>Rhodovastum sp. nov. RN2-1 isolated from soil in Seongnam, South Korea.</title>
        <authorList>
            <person name="Le N.T."/>
        </authorList>
    </citation>
    <scope>NUCLEOTIDE SEQUENCE</scope>
    <source>
        <strain evidence="1">RN2-1</strain>
    </source>
</reference>
<proteinExistence type="predicted"/>
<dbReference type="PANTHER" id="PTHR40267:SF1">
    <property type="entry name" value="BLR3294 PROTEIN"/>
    <property type="match status" value="1"/>
</dbReference>
<protein>
    <submittedName>
        <fullName evidence="1">Aspartate/glutamate racemase family protein</fullName>
    </submittedName>
</protein>
<comment type="caution">
    <text evidence="1">The sequence shown here is derived from an EMBL/GenBank/DDBJ whole genome shotgun (WGS) entry which is preliminary data.</text>
</comment>